<gene>
    <name evidence="3" type="ORF">JL107_04975</name>
</gene>
<dbReference type="Pfam" id="PF07859">
    <property type="entry name" value="Abhydrolase_3"/>
    <property type="match status" value="1"/>
</dbReference>
<dbReference type="GO" id="GO:0016787">
    <property type="term" value="F:hydrolase activity"/>
    <property type="evidence" value="ECO:0007669"/>
    <property type="project" value="UniProtKB-KW"/>
</dbReference>
<dbReference type="Proteomes" id="UP000663801">
    <property type="component" value="Unassembled WGS sequence"/>
</dbReference>
<name>A0A938YMI4_9ACTN</name>
<accession>A0A938YMI4</accession>
<evidence type="ECO:0000256" key="1">
    <source>
        <dbReference type="ARBA" id="ARBA00022801"/>
    </source>
</evidence>
<comment type="caution">
    <text evidence="3">The sequence shown here is derived from an EMBL/GenBank/DDBJ whole genome shotgun (WGS) entry which is preliminary data.</text>
</comment>
<keyword evidence="1 3" id="KW-0378">Hydrolase</keyword>
<sequence length="316" mass="33035">MPYSLDPQVAAGLAALAGPDEPPPPLPAGDVEGRRAAVEALQTVAHALLPTPSDVAVRDFETTTADGATLLLRWYAKEGSSPGSAVLYAHGGGMILSTVAIYDGPVARYVSATGVPFLSVEYRYAPEHPAPTPVTDCHAGLRWLVEHADELGVDPARIAIMGDSGGGGVAASLAVYARDQGGPAVAEQILIYPMLDDRNTEPDPALVPFLTWTYDDNITGWGALLGGAAGGPEVDAYGAAARLTDFTGLPPAYIEVGELDIFRDEDLAYAQRLIAAGVSVELHLHPDIPHAAEALAPDTDIARRVNADRHRVIAAL</sequence>
<dbReference type="InterPro" id="IPR050300">
    <property type="entry name" value="GDXG_lipolytic_enzyme"/>
</dbReference>
<feature type="domain" description="Alpha/beta hydrolase fold-3" evidence="2">
    <location>
        <begin position="86"/>
        <end position="291"/>
    </location>
</feature>
<dbReference type="EMBL" id="JAERWL010000005">
    <property type="protein sequence ID" value="MBM9475793.1"/>
    <property type="molecule type" value="Genomic_DNA"/>
</dbReference>
<evidence type="ECO:0000313" key="4">
    <source>
        <dbReference type="Proteomes" id="UP000663801"/>
    </source>
</evidence>
<dbReference type="PANTHER" id="PTHR48081">
    <property type="entry name" value="AB HYDROLASE SUPERFAMILY PROTEIN C4A8.06C"/>
    <property type="match status" value="1"/>
</dbReference>
<dbReference type="AlphaFoldDB" id="A0A938YMI4"/>
<dbReference type="InterPro" id="IPR013094">
    <property type="entry name" value="AB_hydrolase_3"/>
</dbReference>
<proteinExistence type="predicted"/>
<dbReference type="InterPro" id="IPR029058">
    <property type="entry name" value="AB_hydrolase_fold"/>
</dbReference>
<reference evidence="3" key="1">
    <citation type="submission" date="2021-01" db="EMBL/GenBank/DDBJ databases">
        <title>KCTC 19127 draft genome.</title>
        <authorList>
            <person name="An D."/>
        </authorList>
    </citation>
    <scope>NUCLEOTIDE SEQUENCE</scope>
    <source>
        <strain evidence="3">KCTC 19127</strain>
    </source>
</reference>
<dbReference type="SUPFAM" id="SSF53474">
    <property type="entry name" value="alpha/beta-Hydrolases"/>
    <property type="match status" value="1"/>
</dbReference>
<dbReference type="Gene3D" id="3.40.50.1820">
    <property type="entry name" value="alpha/beta hydrolase"/>
    <property type="match status" value="1"/>
</dbReference>
<evidence type="ECO:0000259" key="2">
    <source>
        <dbReference type="Pfam" id="PF07859"/>
    </source>
</evidence>
<organism evidence="3 4">
    <name type="scientific">Nakamurella flavida</name>
    <dbReference type="NCBI Taxonomy" id="363630"/>
    <lineage>
        <taxon>Bacteria</taxon>
        <taxon>Bacillati</taxon>
        <taxon>Actinomycetota</taxon>
        <taxon>Actinomycetes</taxon>
        <taxon>Nakamurellales</taxon>
        <taxon>Nakamurellaceae</taxon>
        <taxon>Nakamurella</taxon>
    </lineage>
</organism>
<dbReference type="RefSeq" id="WP_205255881.1">
    <property type="nucleotide sequence ID" value="NZ_BAAAPV010000002.1"/>
</dbReference>
<evidence type="ECO:0000313" key="3">
    <source>
        <dbReference type="EMBL" id="MBM9475793.1"/>
    </source>
</evidence>
<protein>
    <submittedName>
        <fullName evidence="3">Alpha/beta hydrolase</fullName>
    </submittedName>
</protein>
<dbReference type="PANTHER" id="PTHR48081:SF8">
    <property type="entry name" value="ALPHA_BETA HYDROLASE FOLD-3 DOMAIN-CONTAINING PROTEIN-RELATED"/>
    <property type="match status" value="1"/>
</dbReference>
<keyword evidence="4" id="KW-1185">Reference proteome</keyword>